<sequence length="154" mass="17430">MGTQIEVICPPDISSRPFNLKLEKHVPLSIENLFKAWTSQLDLWFASPGSLLSKAEPNTAFYFETQHEGRRSPHYGRFLRIEFPGLVELTWITGEGGTEGAETVLTVELNSENDGTLIKLSHAGFADEVSKDKHLEAWPYVLDQMTERRSRPID</sequence>
<dbReference type="Pfam" id="PF08327">
    <property type="entry name" value="AHSA1"/>
    <property type="match status" value="1"/>
</dbReference>
<proteinExistence type="inferred from homology"/>
<dbReference type="OrthoDB" id="67353at2"/>
<protein>
    <submittedName>
        <fullName evidence="3">SRPBCC domain-containing protein</fullName>
    </submittedName>
</protein>
<dbReference type="Gene3D" id="3.30.530.20">
    <property type="match status" value="1"/>
</dbReference>
<comment type="similarity">
    <text evidence="1">Belongs to the AHA1 family.</text>
</comment>
<organism evidence="3 4">
    <name type="scientific">Dyadobacter psychrotolerans</name>
    <dbReference type="NCBI Taxonomy" id="2541721"/>
    <lineage>
        <taxon>Bacteria</taxon>
        <taxon>Pseudomonadati</taxon>
        <taxon>Bacteroidota</taxon>
        <taxon>Cytophagia</taxon>
        <taxon>Cytophagales</taxon>
        <taxon>Spirosomataceae</taxon>
        <taxon>Dyadobacter</taxon>
    </lineage>
</organism>
<dbReference type="InterPro" id="IPR013538">
    <property type="entry name" value="ASHA1/2-like_C"/>
</dbReference>
<comment type="caution">
    <text evidence="3">The sequence shown here is derived from an EMBL/GenBank/DDBJ whole genome shotgun (WGS) entry which is preliminary data.</text>
</comment>
<dbReference type="Proteomes" id="UP000294850">
    <property type="component" value="Unassembled WGS sequence"/>
</dbReference>
<gene>
    <name evidence="3" type="ORF">E0F88_07095</name>
</gene>
<dbReference type="CDD" id="cd07814">
    <property type="entry name" value="SRPBCC_CalC_Aha1-like"/>
    <property type="match status" value="1"/>
</dbReference>
<dbReference type="InterPro" id="IPR023393">
    <property type="entry name" value="START-like_dom_sf"/>
</dbReference>
<evidence type="ECO:0000313" key="4">
    <source>
        <dbReference type="Proteomes" id="UP000294850"/>
    </source>
</evidence>
<feature type="domain" description="Activator of Hsp90 ATPase homologue 1/2-like C-terminal" evidence="2">
    <location>
        <begin position="29"/>
        <end position="147"/>
    </location>
</feature>
<dbReference type="AlphaFoldDB" id="A0A4V2Z4R0"/>
<accession>A0A4V2Z4R0</accession>
<evidence type="ECO:0000256" key="1">
    <source>
        <dbReference type="ARBA" id="ARBA00006817"/>
    </source>
</evidence>
<dbReference type="EMBL" id="SMFL01000002">
    <property type="protein sequence ID" value="TDE17648.1"/>
    <property type="molecule type" value="Genomic_DNA"/>
</dbReference>
<evidence type="ECO:0000313" key="3">
    <source>
        <dbReference type="EMBL" id="TDE17648.1"/>
    </source>
</evidence>
<reference evidence="3 4" key="1">
    <citation type="submission" date="2019-03" db="EMBL/GenBank/DDBJ databases">
        <title>Dyadobacter AR-3-6 sp. nov., isolated from arctic soil.</title>
        <authorList>
            <person name="Chaudhary D.K."/>
        </authorList>
    </citation>
    <scope>NUCLEOTIDE SEQUENCE [LARGE SCALE GENOMIC DNA]</scope>
    <source>
        <strain evidence="3 4">AR-3-6</strain>
    </source>
</reference>
<dbReference type="SUPFAM" id="SSF55961">
    <property type="entry name" value="Bet v1-like"/>
    <property type="match status" value="1"/>
</dbReference>
<name>A0A4V2Z4R0_9BACT</name>
<keyword evidence="4" id="KW-1185">Reference proteome</keyword>
<dbReference type="RefSeq" id="WP_131957514.1">
    <property type="nucleotide sequence ID" value="NZ_SMFL01000002.1"/>
</dbReference>
<evidence type="ECO:0000259" key="2">
    <source>
        <dbReference type="Pfam" id="PF08327"/>
    </source>
</evidence>